<dbReference type="EMBL" id="FOOX01000007">
    <property type="protein sequence ID" value="SFG62103.1"/>
    <property type="molecule type" value="Genomic_DNA"/>
</dbReference>
<organism evidence="1 2">
    <name type="scientific">Desulfotruncus arcticus DSM 17038</name>
    <dbReference type="NCBI Taxonomy" id="1121424"/>
    <lineage>
        <taxon>Bacteria</taxon>
        <taxon>Bacillati</taxon>
        <taxon>Bacillota</taxon>
        <taxon>Clostridia</taxon>
        <taxon>Eubacteriales</taxon>
        <taxon>Desulfallaceae</taxon>
        <taxon>Desulfotruncus</taxon>
    </lineage>
</organism>
<dbReference type="STRING" id="341036.SAMN05660649_02144"/>
<evidence type="ECO:0000313" key="1">
    <source>
        <dbReference type="EMBL" id="SFG62103.1"/>
    </source>
</evidence>
<evidence type="ECO:0000313" key="2">
    <source>
        <dbReference type="Proteomes" id="UP000199337"/>
    </source>
</evidence>
<reference evidence="2" key="1">
    <citation type="submission" date="2016-10" db="EMBL/GenBank/DDBJ databases">
        <authorList>
            <person name="Varghese N."/>
            <person name="Submissions S."/>
        </authorList>
    </citation>
    <scope>NUCLEOTIDE SEQUENCE [LARGE SCALE GENOMIC DNA]</scope>
    <source>
        <strain evidence="2">DSM 17038</strain>
    </source>
</reference>
<dbReference type="RefSeq" id="WP_092471376.1">
    <property type="nucleotide sequence ID" value="NZ_FOOX01000007.1"/>
</dbReference>
<gene>
    <name evidence="1" type="ORF">SAMN05660649_02144</name>
</gene>
<dbReference type="InterPro" id="IPR019300">
    <property type="entry name" value="CooT"/>
</dbReference>
<dbReference type="AlphaFoldDB" id="A0A1I2TAR7"/>
<keyword evidence="2" id="KW-1185">Reference proteome</keyword>
<dbReference type="OrthoDB" id="5422162at2"/>
<accession>A0A1I2TAR7</accession>
<proteinExistence type="predicted"/>
<protein>
    <submittedName>
        <fullName evidence="1">Predicted RNA-binding protein</fullName>
    </submittedName>
</protein>
<sequence length="66" mass="7614">MCEANAYLRQDGKDEMLMEMVDKVIPEGDGLVLEDIFGRRKLIKARIKELALVDHKIILEKEAQEN</sequence>
<name>A0A1I2TAR7_9FIRM</name>
<dbReference type="Proteomes" id="UP000199337">
    <property type="component" value="Unassembled WGS sequence"/>
</dbReference>
<dbReference type="Pfam" id="PF10133">
    <property type="entry name" value="CooT"/>
    <property type="match status" value="1"/>
</dbReference>